<evidence type="ECO:0000256" key="3">
    <source>
        <dbReference type="ARBA" id="ARBA00023065"/>
    </source>
</evidence>
<dbReference type="EMBL" id="JEMT01018280">
    <property type="protein sequence ID" value="EXX66828.1"/>
    <property type="molecule type" value="Genomic_DNA"/>
</dbReference>
<reference evidence="4 5" key="1">
    <citation type="submission" date="2014-02" db="EMBL/GenBank/DDBJ databases">
        <title>Single nucleus genome sequencing reveals high similarity among nuclei of an endomycorrhizal fungus.</title>
        <authorList>
            <person name="Lin K."/>
            <person name="Geurts R."/>
            <person name="Zhang Z."/>
            <person name="Limpens E."/>
            <person name="Saunders D.G."/>
            <person name="Mu D."/>
            <person name="Pang E."/>
            <person name="Cao H."/>
            <person name="Cha H."/>
            <person name="Lin T."/>
            <person name="Zhou Q."/>
            <person name="Shang Y."/>
            <person name="Li Y."/>
            <person name="Ivanov S."/>
            <person name="Sharma T."/>
            <person name="Velzen R.V."/>
            <person name="Ruijter N.D."/>
            <person name="Aanen D.K."/>
            <person name="Win J."/>
            <person name="Kamoun S."/>
            <person name="Bisseling T."/>
            <person name="Huang S."/>
        </authorList>
    </citation>
    <scope>NUCLEOTIDE SEQUENCE [LARGE SCALE GENOMIC DNA]</scope>
    <source>
        <strain evidence="5">DAOM197198w</strain>
    </source>
</reference>
<evidence type="ECO:0000256" key="2">
    <source>
        <dbReference type="ARBA" id="ARBA00022448"/>
    </source>
</evidence>
<dbReference type="Pfam" id="PF01991">
    <property type="entry name" value="vATP-synt_E"/>
    <property type="match status" value="1"/>
</dbReference>
<dbReference type="SUPFAM" id="SSF160527">
    <property type="entry name" value="V-type ATPase subunit E-like"/>
    <property type="match status" value="1"/>
</dbReference>
<dbReference type="STRING" id="1432141.A0A015MJ02"/>
<dbReference type="AlphaFoldDB" id="A0A015MJ02"/>
<dbReference type="HOGENOM" id="CLU_073641_0_0_1"/>
<dbReference type="OMA" id="QHMMAFI"/>
<dbReference type="HAMAP" id="MF_00311">
    <property type="entry name" value="ATP_synth_E_arch"/>
    <property type="match status" value="1"/>
</dbReference>
<accession>A0A015MJ02</accession>
<dbReference type="GO" id="GO:0046961">
    <property type="term" value="F:proton-transporting ATPase activity, rotational mechanism"/>
    <property type="evidence" value="ECO:0007669"/>
    <property type="project" value="InterPro"/>
</dbReference>
<dbReference type="OrthoDB" id="10263003at2759"/>
<dbReference type="SMR" id="A0A015MJ02"/>
<keyword evidence="2" id="KW-0813">Transport</keyword>
<dbReference type="PANTHER" id="PTHR45715">
    <property type="entry name" value="ATPASE H+-TRANSPORTING V1 SUBUNIT E1A-RELATED"/>
    <property type="match status" value="1"/>
</dbReference>
<dbReference type="Gene3D" id="3.30.2320.30">
    <property type="entry name" value="ATP synthase, E subunit, C-terminal"/>
    <property type="match status" value="1"/>
</dbReference>
<dbReference type="InterPro" id="IPR002842">
    <property type="entry name" value="ATPase_V1_Esu"/>
</dbReference>
<protein>
    <submittedName>
        <fullName evidence="4">Vma4p</fullName>
    </submittedName>
</protein>
<sequence>MAHNTRALNDDEVLNEMKKMVAFINQEAIEKAREIKVKADEEFNIEKAKLVRQESNNIEATFQRKIKQAEIQKKITQSNMINKTRLKVLQVRQQMLEEVFNETVSQLNKVSQDEVKYRDLLKNLILQGLYQLMDDQVKAIVRKCDKELANNAIQAAAKIYKESTKRNINVELDKENNLPDDCAGGVILTSHFGRIRINNTLEERLTLAQEELLPEIRVLLFGPSPNKKHNH</sequence>
<evidence type="ECO:0000313" key="5">
    <source>
        <dbReference type="Proteomes" id="UP000022910"/>
    </source>
</evidence>
<name>A0A015MJ02_RHIIW</name>
<evidence type="ECO:0000256" key="1">
    <source>
        <dbReference type="ARBA" id="ARBA00005901"/>
    </source>
</evidence>
<comment type="similarity">
    <text evidence="1">Belongs to the V-ATPase E subunit family.</text>
</comment>
<dbReference type="Gene3D" id="6.10.250.1620">
    <property type="match status" value="1"/>
</dbReference>
<organism evidence="4 5">
    <name type="scientific">Rhizophagus irregularis (strain DAOM 197198w)</name>
    <name type="common">Glomus intraradices</name>
    <dbReference type="NCBI Taxonomy" id="1432141"/>
    <lineage>
        <taxon>Eukaryota</taxon>
        <taxon>Fungi</taxon>
        <taxon>Fungi incertae sedis</taxon>
        <taxon>Mucoromycota</taxon>
        <taxon>Glomeromycotina</taxon>
        <taxon>Glomeromycetes</taxon>
        <taxon>Glomerales</taxon>
        <taxon>Glomeraceae</taxon>
        <taxon>Rhizophagus</taxon>
    </lineage>
</organism>
<dbReference type="GO" id="GO:0033178">
    <property type="term" value="C:proton-transporting two-sector ATPase complex, catalytic domain"/>
    <property type="evidence" value="ECO:0007669"/>
    <property type="project" value="InterPro"/>
</dbReference>
<evidence type="ECO:0000313" key="4">
    <source>
        <dbReference type="EMBL" id="EXX66828.1"/>
    </source>
</evidence>
<dbReference type="InterPro" id="IPR038495">
    <property type="entry name" value="ATPase_E_C"/>
</dbReference>
<comment type="caution">
    <text evidence="4">The sequence shown here is derived from an EMBL/GenBank/DDBJ whole genome shotgun (WGS) entry which is preliminary data.</text>
</comment>
<proteinExistence type="inferred from homology"/>
<keyword evidence="5" id="KW-1185">Reference proteome</keyword>
<dbReference type="Proteomes" id="UP000022910">
    <property type="component" value="Unassembled WGS sequence"/>
</dbReference>
<gene>
    <name evidence="4" type="ORF">RirG_120060</name>
</gene>
<keyword evidence="3" id="KW-0406">Ion transport</keyword>